<keyword evidence="2" id="KW-1185">Reference proteome</keyword>
<evidence type="ECO:0000313" key="2">
    <source>
        <dbReference type="Proteomes" id="UP001732700"/>
    </source>
</evidence>
<dbReference type="Proteomes" id="UP001732700">
    <property type="component" value="Chromosome 7D"/>
</dbReference>
<accession>A0ACD6AGR8</accession>
<evidence type="ECO:0000313" key="1">
    <source>
        <dbReference type="EnsemblPlants" id="AVESA.00010b.r2.7DG1383180.1.CDS.1"/>
    </source>
</evidence>
<protein>
    <submittedName>
        <fullName evidence="1">Uncharacterized protein</fullName>
    </submittedName>
</protein>
<dbReference type="EnsemblPlants" id="AVESA.00010b.r2.7DG1383180.1">
    <property type="protein sequence ID" value="AVESA.00010b.r2.7DG1383180.1.CDS.1"/>
    <property type="gene ID" value="AVESA.00010b.r2.7DG1383180"/>
</dbReference>
<name>A0ACD6AGR8_AVESA</name>
<sequence length="327" mass="35269">MDPDTEVDFDFSPFLVCYKSGRVHRLMGLSRVNAGVDTATGVTCKDVVIDADAGLAVRLYLPEGVPSSKKLPVLVYFHGGAFAVHSAFSAVHYRFLNALVAAAGVVAVSVDYRLAPEHPLPAAYDDAWAALTWTLANCASAGHEEPWLAEHGDAARLFVAGDSAGANIAHNVAMKAGGENGLPRGARIEGVVLLHPYFRGKDPLPSEGTDPRTFSQRVERSWGFVCAGRYGTDHPFINPLAMPAEECATLGCRRALVTVGELDTMRDRGRRYVETLRASAWGGQEALLYETAGEGHVYFLEKSGWGVKAEKEMDAVVSFIKRSQVGM</sequence>
<reference evidence="1" key="2">
    <citation type="submission" date="2025-09" db="UniProtKB">
        <authorList>
            <consortium name="EnsemblPlants"/>
        </authorList>
    </citation>
    <scope>IDENTIFICATION</scope>
</reference>
<reference evidence="1" key="1">
    <citation type="submission" date="2021-05" db="EMBL/GenBank/DDBJ databases">
        <authorList>
            <person name="Scholz U."/>
            <person name="Mascher M."/>
            <person name="Fiebig A."/>
        </authorList>
    </citation>
    <scope>NUCLEOTIDE SEQUENCE [LARGE SCALE GENOMIC DNA]</scope>
</reference>
<proteinExistence type="predicted"/>
<organism evidence="1 2">
    <name type="scientific">Avena sativa</name>
    <name type="common">Oat</name>
    <dbReference type="NCBI Taxonomy" id="4498"/>
    <lineage>
        <taxon>Eukaryota</taxon>
        <taxon>Viridiplantae</taxon>
        <taxon>Streptophyta</taxon>
        <taxon>Embryophyta</taxon>
        <taxon>Tracheophyta</taxon>
        <taxon>Spermatophyta</taxon>
        <taxon>Magnoliopsida</taxon>
        <taxon>Liliopsida</taxon>
        <taxon>Poales</taxon>
        <taxon>Poaceae</taxon>
        <taxon>BOP clade</taxon>
        <taxon>Pooideae</taxon>
        <taxon>Poodae</taxon>
        <taxon>Poeae</taxon>
        <taxon>Poeae Chloroplast Group 1 (Aveneae type)</taxon>
        <taxon>Aveninae</taxon>
        <taxon>Avena</taxon>
    </lineage>
</organism>